<dbReference type="Gene3D" id="3.40.50.150">
    <property type="entry name" value="Vaccinia Virus protein VP39"/>
    <property type="match status" value="1"/>
</dbReference>
<dbReference type="Pfam" id="PF08242">
    <property type="entry name" value="Methyltransf_12"/>
    <property type="match status" value="1"/>
</dbReference>
<protein>
    <submittedName>
        <fullName evidence="5">Class I SAM-dependent methyltransferase</fullName>
    </submittedName>
</protein>
<organism evidence="5 6">
    <name type="scientific">Prauserella cavernicola</name>
    <dbReference type="NCBI Taxonomy" id="2800127"/>
    <lineage>
        <taxon>Bacteria</taxon>
        <taxon>Bacillati</taxon>
        <taxon>Actinomycetota</taxon>
        <taxon>Actinomycetes</taxon>
        <taxon>Pseudonocardiales</taxon>
        <taxon>Pseudonocardiaceae</taxon>
        <taxon>Prauserella</taxon>
    </lineage>
</organism>
<keyword evidence="2" id="KW-0808">Transferase</keyword>
<accession>A0A934V4J3</accession>
<evidence type="ECO:0000313" key="6">
    <source>
        <dbReference type="Proteomes" id="UP000635245"/>
    </source>
</evidence>
<dbReference type="InterPro" id="IPR029063">
    <property type="entry name" value="SAM-dependent_MTases_sf"/>
</dbReference>
<sequence length="177" mass="18371">MATAAERLRWAVDTLGVGPGDRVLEIGCGHGVAVSLVCGRLRGGSITAIDRSPVMIEHAARRNADHVERGTATLAATSLLDAEFDAEFGSARFDVVFAIHVPVFLRGDPARELAVVRGLLAPRGRFVVIGQPLDPAQAAPTATRLSAVLTGNGFAVSDVVVERLEKGPAVSVAATVA</sequence>
<dbReference type="PANTHER" id="PTHR43464:SF19">
    <property type="entry name" value="UBIQUINONE BIOSYNTHESIS O-METHYLTRANSFERASE, MITOCHONDRIAL"/>
    <property type="match status" value="1"/>
</dbReference>
<reference evidence="5" key="1">
    <citation type="submission" date="2020-12" db="EMBL/GenBank/DDBJ databases">
        <title>Prauserella sp. ASG 168, a novel actinomycete isolated from cave rock.</title>
        <authorList>
            <person name="Suriyachadkun C."/>
        </authorList>
    </citation>
    <scope>NUCLEOTIDE SEQUENCE</scope>
    <source>
        <strain evidence="5">ASG 168</strain>
    </source>
</reference>
<feature type="domain" description="Methyltransferase type 12" evidence="4">
    <location>
        <begin position="24"/>
        <end position="126"/>
    </location>
</feature>
<dbReference type="RefSeq" id="WP_200324356.1">
    <property type="nucleotide sequence ID" value="NZ_JAENJH010000010.1"/>
</dbReference>
<dbReference type="InterPro" id="IPR013217">
    <property type="entry name" value="Methyltransf_12"/>
</dbReference>
<dbReference type="Proteomes" id="UP000635245">
    <property type="component" value="Unassembled WGS sequence"/>
</dbReference>
<name>A0A934V4J3_9PSEU</name>
<comment type="caution">
    <text evidence="5">The sequence shown here is derived from an EMBL/GenBank/DDBJ whole genome shotgun (WGS) entry which is preliminary data.</text>
</comment>
<gene>
    <name evidence="5" type="ORF">JHE00_29275</name>
</gene>
<evidence type="ECO:0000256" key="2">
    <source>
        <dbReference type="ARBA" id="ARBA00022679"/>
    </source>
</evidence>
<dbReference type="CDD" id="cd02440">
    <property type="entry name" value="AdoMet_MTases"/>
    <property type="match status" value="1"/>
</dbReference>
<keyword evidence="1 5" id="KW-0489">Methyltransferase</keyword>
<keyword evidence="6" id="KW-1185">Reference proteome</keyword>
<dbReference type="GO" id="GO:0032259">
    <property type="term" value="P:methylation"/>
    <property type="evidence" value="ECO:0007669"/>
    <property type="project" value="UniProtKB-KW"/>
</dbReference>
<evidence type="ECO:0000313" key="5">
    <source>
        <dbReference type="EMBL" id="MBK1788441.1"/>
    </source>
</evidence>
<keyword evidence="3" id="KW-0949">S-adenosyl-L-methionine</keyword>
<evidence type="ECO:0000256" key="1">
    <source>
        <dbReference type="ARBA" id="ARBA00022603"/>
    </source>
</evidence>
<proteinExistence type="predicted"/>
<evidence type="ECO:0000256" key="3">
    <source>
        <dbReference type="ARBA" id="ARBA00022691"/>
    </source>
</evidence>
<dbReference type="AlphaFoldDB" id="A0A934V4J3"/>
<dbReference type="SUPFAM" id="SSF53335">
    <property type="entry name" value="S-adenosyl-L-methionine-dependent methyltransferases"/>
    <property type="match status" value="1"/>
</dbReference>
<dbReference type="GO" id="GO:0008168">
    <property type="term" value="F:methyltransferase activity"/>
    <property type="evidence" value="ECO:0007669"/>
    <property type="project" value="UniProtKB-KW"/>
</dbReference>
<dbReference type="EMBL" id="JAENJH010000010">
    <property type="protein sequence ID" value="MBK1788441.1"/>
    <property type="molecule type" value="Genomic_DNA"/>
</dbReference>
<evidence type="ECO:0000259" key="4">
    <source>
        <dbReference type="Pfam" id="PF08242"/>
    </source>
</evidence>
<dbReference type="PANTHER" id="PTHR43464">
    <property type="entry name" value="METHYLTRANSFERASE"/>
    <property type="match status" value="1"/>
</dbReference>